<evidence type="ECO:0000313" key="3">
    <source>
        <dbReference type="Proteomes" id="UP001597241"/>
    </source>
</evidence>
<dbReference type="EMBL" id="JBHTMV010000009">
    <property type="protein sequence ID" value="MFD1294673.1"/>
    <property type="molecule type" value="Genomic_DNA"/>
</dbReference>
<evidence type="ECO:0000313" key="2">
    <source>
        <dbReference type="EMBL" id="MFD1294673.1"/>
    </source>
</evidence>
<name>A0ABW3WSX6_9FLAO</name>
<dbReference type="Proteomes" id="UP001597241">
    <property type="component" value="Unassembled WGS sequence"/>
</dbReference>
<protein>
    <submittedName>
        <fullName evidence="2">Uncharacterized protein</fullName>
    </submittedName>
</protein>
<reference evidence="3" key="1">
    <citation type="journal article" date="2019" name="Int. J. Syst. Evol. Microbiol.">
        <title>The Global Catalogue of Microorganisms (GCM) 10K type strain sequencing project: providing services to taxonomists for standard genome sequencing and annotation.</title>
        <authorList>
            <consortium name="The Broad Institute Genomics Platform"/>
            <consortium name="The Broad Institute Genome Sequencing Center for Infectious Disease"/>
            <person name="Wu L."/>
            <person name="Ma J."/>
        </authorList>
    </citation>
    <scope>NUCLEOTIDE SEQUENCE [LARGE SCALE GENOMIC DNA]</scope>
    <source>
        <strain evidence="3">CCUG 62221</strain>
    </source>
</reference>
<evidence type="ECO:0000256" key="1">
    <source>
        <dbReference type="SAM" id="MobiDB-lite"/>
    </source>
</evidence>
<keyword evidence="3" id="KW-1185">Reference proteome</keyword>
<comment type="caution">
    <text evidence="2">The sequence shown here is derived from an EMBL/GenBank/DDBJ whole genome shotgun (WGS) entry which is preliminary data.</text>
</comment>
<sequence length="219" mass="25029">MIEILSDSDRFTFSETLFMNRMGIGAKAYRASIKLLVECGYIRKSKIGNSNKNFYTISEYGNLNKKEIITNEAQSGEPTSQQKAETVDIPSTPKLSREELLMKLAKFIMPLQDFFTPDIAETYTELIKGDFDVYDVKSELVKMIDKEKKSFLKKVVTEIENCSSNRDTKVEAIKLVKSEVFDNNKMLDCERARKRANENINRRKPLDPESLAADRADGI</sequence>
<gene>
    <name evidence="2" type="ORF">ACFQ5N_12585</name>
</gene>
<accession>A0ABW3WSX6</accession>
<organism evidence="2 3">
    <name type="scientific">Lutibacter holmesii</name>
    <dbReference type="NCBI Taxonomy" id="1137985"/>
    <lineage>
        <taxon>Bacteria</taxon>
        <taxon>Pseudomonadati</taxon>
        <taxon>Bacteroidota</taxon>
        <taxon>Flavobacteriia</taxon>
        <taxon>Flavobacteriales</taxon>
        <taxon>Flavobacteriaceae</taxon>
        <taxon>Lutibacter</taxon>
    </lineage>
</organism>
<dbReference type="RefSeq" id="WP_386809972.1">
    <property type="nucleotide sequence ID" value="NZ_JBHTMV010000009.1"/>
</dbReference>
<proteinExistence type="predicted"/>
<feature type="region of interest" description="Disordered" evidence="1">
    <location>
        <begin position="199"/>
        <end position="219"/>
    </location>
</feature>